<name>A0ABQ7H9G3_DUNSA</name>
<feature type="non-terminal residue" evidence="2">
    <location>
        <position position="1"/>
    </location>
</feature>
<evidence type="ECO:0000313" key="3">
    <source>
        <dbReference type="Proteomes" id="UP000815325"/>
    </source>
</evidence>
<accession>A0ABQ7H9G3</accession>
<dbReference type="Proteomes" id="UP000815325">
    <property type="component" value="Unassembled WGS sequence"/>
</dbReference>
<feature type="compositionally biased region" description="Low complexity" evidence="1">
    <location>
        <begin position="124"/>
        <end position="133"/>
    </location>
</feature>
<gene>
    <name evidence="2" type="ORF">DUNSADRAFT_14405</name>
</gene>
<proteinExistence type="predicted"/>
<feature type="compositionally biased region" description="Low complexity" evidence="1">
    <location>
        <begin position="153"/>
        <end position="188"/>
    </location>
</feature>
<feature type="compositionally biased region" description="Basic and acidic residues" evidence="1">
    <location>
        <begin position="57"/>
        <end position="66"/>
    </location>
</feature>
<sequence length="356" mass="35319">GGGEPGSLEVMLTSVGVPLCKRSNPTMELALHLLETELKAAAAYLTELSTRLQMVGEERATERGKAEATAPPTTTTTTPQITQPPDTSQQQQQQAMDTDQPQDQQQPGPAQQHTAASQSEQPNTGPSTSAPSDSAPPGPSASAPTPPTPAPTATPAAAAAGGAGAAPSTPAPPSTSAAATATGAPTEGADGGGGFGSPVTAPSATPSQATAGAGATGGTSPSAQIAALDANEAKLLAAQQEARAVLQGLPPKLVRQLAGLLSEEGLSDTTYARASTSVRTLVDVSPPHLPTVLDELRSGVQRLAHTLSTALNAAHASPAALNPDSADSALLGSVASQGGMVLRSLSALQAFRKAQQ</sequence>
<feature type="compositionally biased region" description="Low complexity" evidence="1">
    <location>
        <begin position="68"/>
        <end position="116"/>
    </location>
</feature>
<organism evidence="2 3">
    <name type="scientific">Dunaliella salina</name>
    <name type="common">Green alga</name>
    <name type="synonym">Protococcus salinus</name>
    <dbReference type="NCBI Taxonomy" id="3046"/>
    <lineage>
        <taxon>Eukaryota</taxon>
        <taxon>Viridiplantae</taxon>
        <taxon>Chlorophyta</taxon>
        <taxon>core chlorophytes</taxon>
        <taxon>Chlorophyceae</taxon>
        <taxon>CS clade</taxon>
        <taxon>Chlamydomonadales</taxon>
        <taxon>Dunaliellaceae</taxon>
        <taxon>Dunaliella</taxon>
    </lineage>
</organism>
<feature type="compositionally biased region" description="Low complexity" evidence="1">
    <location>
        <begin position="197"/>
        <end position="221"/>
    </location>
</feature>
<dbReference type="EMBL" id="MU069441">
    <property type="protein sequence ID" value="KAF5843489.1"/>
    <property type="molecule type" value="Genomic_DNA"/>
</dbReference>
<protein>
    <submittedName>
        <fullName evidence="2">Uncharacterized protein</fullName>
    </submittedName>
</protein>
<evidence type="ECO:0000256" key="1">
    <source>
        <dbReference type="SAM" id="MobiDB-lite"/>
    </source>
</evidence>
<feature type="region of interest" description="Disordered" evidence="1">
    <location>
        <begin position="57"/>
        <end position="221"/>
    </location>
</feature>
<feature type="non-terminal residue" evidence="2">
    <location>
        <position position="356"/>
    </location>
</feature>
<reference evidence="2" key="1">
    <citation type="submission" date="2017-08" db="EMBL/GenBank/DDBJ databases">
        <authorList>
            <person name="Polle J.E."/>
            <person name="Barry K."/>
            <person name="Cushman J."/>
            <person name="Schmutz J."/>
            <person name="Tran D."/>
            <person name="Hathwaick L.T."/>
            <person name="Yim W.C."/>
            <person name="Jenkins J."/>
            <person name="Mckie-Krisberg Z.M."/>
            <person name="Prochnik S."/>
            <person name="Lindquist E."/>
            <person name="Dockter R.B."/>
            <person name="Adam C."/>
            <person name="Molina H."/>
            <person name="Bunkerborg J."/>
            <person name="Jin E."/>
            <person name="Buchheim M."/>
            <person name="Magnuson J."/>
        </authorList>
    </citation>
    <scope>NUCLEOTIDE SEQUENCE</scope>
    <source>
        <strain evidence="2">CCAP 19/18</strain>
    </source>
</reference>
<comment type="caution">
    <text evidence="2">The sequence shown here is derived from an EMBL/GenBank/DDBJ whole genome shotgun (WGS) entry which is preliminary data.</text>
</comment>
<evidence type="ECO:0000313" key="2">
    <source>
        <dbReference type="EMBL" id="KAF5843489.1"/>
    </source>
</evidence>
<keyword evidence="3" id="KW-1185">Reference proteome</keyword>
<feature type="compositionally biased region" description="Pro residues" evidence="1">
    <location>
        <begin position="134"/>
        <end position="152"/>
    </location>
</feature>